<dbReference type="InterPro" id="IPR019800">
    <property type="entry name" value="Glyco_hydro_3_AS"/>
</dbReference>
<feature type="domain" description="Glycoside hydrolase family 3 N-terminal" evidence="8">
    <location>
        <begin position="85"/>
        <end position="303"/>
    </location>
</feature>
<evidence type="ECO:0000256" key="4">
    <source>
        <dbReference type="ARBA" id="ARBA00022801"/>
    </source>
</evidence>
<dbReference type="PaxDb" id="2903-EOD26816"/>
<feature type="domain" description="Glycoside hydrolase family 3 C-terminal" evidence="9">
    <location>
        <begin position="340"/>
        <end position="551"/>
    </location>
</feature>
<evidence type="ECO:0000256" key="3">
    <source>
        <dbReference type="ARBA" id="ARBA00012744"/>
    </source>
</evidence>
<dbReference type="PROSITE" id="PS00775">
    <property type="entry name" value="GLYCOSYL_HYDROL_F3"/>
    <property type="match status" value="1"/>
</dbReference>
<dbReference type="Pfam" id="PF01915">
    <property type="entry name" value="Glyco_hydro_3_C"/>
    <property type="match status" value="1"/>
</dbReference>
<dbReference type="InterPro" id="IPR001764">
    <property type="entry name" value="Glyco_hydro_3_N"/>
</dbReference>
<dbReference type="EnsemblProtists" id="EOD26816">
    <property type="protein sequence ID" value="EOD26816"/>
    <property type="gene ID" value="EMIHUDRAFT_457303"/>
</dbReference>
<dbReference type="Gene3D" id="3.20.20.300">
    <property type="entry name" value="Glycoside hydrolase, family 3, N-terminal domain"/>
    <property type="match status" value="1"/>
</dbReference>
<dbReference type="Proteomes" id="UP000013827">
    <property type="component" value="Unassembled WGS sequence"/>
</dbReference>
<organism evidence="10 11">
    <name type="scientific">Emiliania huxleyi (strain CCMP1516)</name>
    <dbReference type="NCBI Taxonomy" id="280463"/>
    <lineage>
        <taxon>Eukaryota</taxon>
        <taxon>Haptista</taxon>
        <taxon>Haptophyta</taxon>
        <taxon>Prymnesiophyceae</taxon>
        <taxon>Isochrysidales</taxon>
        <taxon>Noelaerhabdaceae</taxon>
        <taxon>Emiliania</taxon>
    </lineage>
</organism>
<protein>
    <recommendedName>
        <fullName evidence="3">beta-glucosidase</fullName>
        <ecNumber evidence="3">3.2.1.21</ecNumber>
    </recommendedName>
</protein>
<evidence type="ECO:0000256" key="2">
    <source>
        <dbReference type="ARBA" id="ARBA00005336"/>
    </source>
</evidence>
<dbReference type="GO" id="GO:0005975">
    <property type="term" value="P:carbohydrate metabolic process"/>
    <property type="evidence" value="ECO:0007669"/>
    <property type="project" value="InterPro"/>
</dbReference>
<dbReference type="Pfam" id="PF00933">
    <property type="entry name" value="Glyco_hydro_3"/>
    <property type="match status" value="1"/>
</dbReference>
<evidence type="ECO:0000256" key="5">
    <source>
        <dbReference type="ARBA" id="ARBA00023277"/>
    </source>
</evidence>
<dbReference type="AlphaFoldDB" id="A0A0D3JTI1"/>
<dbReference type="Gene3D" id="3.40.50.1700">
    <property type="entry name" value="Glycoside hydrolase family 3 C-terminal domain"/>
    <property type="match status" value="1"/>
</dbReference>
<evidence type="ECO:0000259" key="8">
    <source>
        <dbReference type="Pfam" id="PF00933"/>
    </source>
</evidence>
<dbReference type="PRINTS" id="PR00133">
    <property type="entry name" value="GLHYDRLASE3"/>
</dbReference>
<evidence type="ECO:0000313" key="10">
    <source>
        <dbReference type="EnsemblProtists" id="EOD26816"/>
    </source>
</evidence>
<dbReference type="SUPFAM" id="SSF51445">
    <property type="entry name" value="(Trans)glycosidases"/>
    <property type="match status" value="1"/>
</dbReference>
<dbReference type="InterPro" id="IPR017853">
    <property type="entry name" value="GH"/>
</dbReference>
<keyword evidence="6 7" id="KW-0326">Glycosidase</keyword>
<dbReference type="GeneID" id="17272362"/>
<dbReference type="SUPFAM" id="SSF52279">
    <property type="entry name" value="Beta-D-glucan exohydrolase, C-terminal domain"/>
    <property type="match status" value="1"/>
</dbReference>
<proteinExistence type="inferred from homology"/>
<dbReference type="PANTHER" id="PTHR42715">
    <property type="entry name" value="BETA-GLUCOSIDASE"/>
    <property type="match status" value="1"/>
</dbReference>
<dbReference type="GO" id="GO:0008422">
    <property type="term" value="F:beta-glucosidase activity"/>
    <property type="evidence" value="ECO:0007669"/>
    <property type="project" value="UniProtKB-EC"/>
</dbReference>
<dbReference type="eggNOG" id="ENOG502QR4D">
    <property type="taxonomic scope" value="Eukaryota"/>
</dbReference>
<name>A0A0D3JTI1_EMIH1</name>
<dbReference type="KEGG" id="ehx:EMIHUDRAFT_457303"/>
<reference evidence="11" key="1">
    <citation type="journal article" date="2013" name="Nature">
        <title>Pan genome of the phytoplankton Emiliania underpins its global distribution.</title>
        <authorList>
            <person name="Read B.A."/>
            <person name="Kegel J."/>
            <person name="Klute M.J."/>
            <person name="Kuo A."/>
            <person name="Lefebvre S.C."/>
            <person name="Maumus F."/>
            <person name="Mayer C."/>
            <person name="Miller J."/>
            <person name="Monier A."/>
            <person name="Salamov A."/>
            <person name="Young J."/>
            <person name="Aguilar M."/>
            <person name="Claverie J.M."/>
            <person name="Frickenhaus S."/>
            <person name="Gonzalez K."/>
            <person name="Herman E.K."/>
            <person name="Lin Y.C."/>
            <person name="Napier J."/>
            <person name="Ogata H."/>
            <person name="Sarno A.F."/>
            <person name="Shmutz J."/>
            <person name="Schroeder D."/>
            <person name="de Vargas C."/>
            <person name="Verret F."/>
            <person name="von Dassow P."/>
            <person name="Valentin K."/>
            <person name="Van de Peer Y."/>
            <person name="Wheeler G."/>
            <person name="Dacks J.B."/>
            <person name="Delwiche C.F."/>
            <person name="Dyhrman S.T."/>
            <person name="Glockner G."/>
            <person name="John U."/>
            <person name="Richards T."/>
            <person name="Worden A.Z."/>
            <person name="Zhang X."/>
            <person name="Grigoriev I.V."/>
            <person name="Allen A.E."/>
            <person name="Bidle K."/>
            <person name="Borodovsky M."/>
            <person name="Bowler C."/>
            <person name="Brownlee C."/>
            <person name="Cock J.M."/>
            <person name="Elias M."/>
            <person name="Gladyshev V.N."/>
            <person name="Groth M."/>
            <person name="Guda C."/>
            <person name="Hadaegh A."/>
            <person name="Iglesias-Rodriguez M.D."/>
            <person name="Jenkins J."/>
            <person name="Jones B.M."/>
            <person name="Lawson T."/>
            <person name="Leese F."/>
            <person name="Lindquist E."/>
            <person name="Lobanov A."/>
            <person name="Lomsadze A."/>
            <person name="Malik S.B."/>
            <person name="Marsh M.E."/>
            <person name="Mackinder L."/>
            <person name="Mock T."/>
            <person name="Mueller-Roeber B."/>
            <person name="Pagarete A."/>
            <person name="Parker M."/>
            <person name="Probert I."/>
            <person name="Quesneville H."/>
            <person name="Raines C."/>
            <person name="Rensing S.A."/>
            <person name="Riano-Pachon D.M."/>
            <person name="Richier S."/>
            <person name="Rokitta S."/>
            <person name="Shiraiwa Y."/>
            <person name="Soanes D.M."/>
            <person name="van der Giezen M."/>
            <person name="Wahlund T.M."/>
            <person name="Williams B."/>
            <person name="Wilson W."/>
            <person name="Wolfe G."/>
            <person name="Wurch L.L."/>
        </authorList>
    </citation>
    <scope>NUCLEOTIDE SEQUENCE</scope>
</reference>
<dbReference type="InterPro" id="IPR002772">
    <property type="entry name" value="Glyco_hydro_3_C"/>
</dbReference>
<dbReference type="EC" id="3.2.1.21" evidence="3"/>
<comment type="catalytic activity">
    <reaction evidence="1">
        <text>Hydrolysis of terminal, non-reducing beta-D-glucosyl residues with release of beta-D-glucose.</text>
        <dbReference type="EC" id="3.2.1.21"/>
    </reaction>
</comment>
<keyword evidence="11" id="KW-1185">Reference proteome</keyword>
<sequence>MARTSDKPDAELVGLVNGATAEAAEALVSKLTLREKASLCSGASFWNLQSIKRLGLTGPNVSDGPHGVRRDLGSSHLGLDGSAPATCFPCACTLASSWDPTLAMLVGEALGRECLALGVSVLLGPGVNIKRHPLCGRNFEYFSEDPLLAGEFAASFVKGVQSQGVGTSIKHFAANNQEANRMTIDTQVDERTLREIYLPAFEAAVTRSQPWTVMCAYNRLNGQQCSEHDWLNNTLLRGEWGFEGLLLTDWGAIANRVKGLLAGIDLEMPSSAGVNDARIAAAVRSGALEEGVLDRAAARVVSLYLKSDAAKAAHASKEEGKEMHARHHALARRAAAESAVLLKNDGQLLPLGAGSGRVALIGGFATAPRYQGSGSSKVNSHTLDRPLDALRAAVEGGALVYAAGYEPGHAALDDALIDEAVAAASGADAAIILAGAPAERRRMEAEGRHMRLPEQMDRLIAAVAAAQPRCVVVLSNGSPVLETYLSGQAGALALADLLFGAACPSGEPRASPSTLPRAAPPSRLEGLHVGYRHFLTQGVQPVFPFGHGLSYTSFEYGPLSPSESAIAISDPAAASAAPAAWFCPIGCCEGYSVASTPAPSSFVSATYETKMPTAQRLY</sequence>
<evidence type="ECO:0000256" key="7">
    <source>
        <dbReference type="RuleBase" id="RU361161"/>
    </source>
</evidence>
<dbReference type="InterPro" id="IPR036881">
    <property type="entry name" value="Glyco_hydro_3_C_sf"/>
</dbReference>
<dbReference type="STRING" id="2903.R1EV03"/>
<dbReference type="PANTHER" id="PTHR42715:SF10">
    <property type="entry name" value="BETA-GLUCOSIDASE"/>
    <property type="match status" value="1"/>
</dbReference>
<reference evidence="10" key="2">
    <citation type="submission" date="2024-10" db="UniProtKB">
        <authorList>
            <consortium name="EnsemblProtists"/>
        </authorList>
    </citation>
    <scope>IDENTIFICATION</scope>
</reference>
<keyword evidence="5" id="KW-0119">Carbohydrate metabolism</keyword>
<keyword evidence="4 7" id="KW-0378">Hydrolase</keyword>
<dbReference type="OMA" id="QIHYRED"/>
<evidence type="ECO:0000313" key="11">
    <source>
        <dbReference type="Proteomes" id="UP000013827"/>
    </source>
</evidence>
<evidence type="ECO:0000259" key="9">
    <source>
        <dbReference type="Pfam" id="PF01915"/>
    </source>
</evidence>
<accession>A0A0D3JTI1</accession>
<evidence type="ECO:0000256" key="6">
    <source>
        <dbReference type="ARBA" id="ARBA00023295"/>
    </source>
</evidence>
<comment type="similarity">
    <text evidence="2 7">Belongs to the glycosyl hydrolase 3 family.</text>
</comment>
<dbReference type="InterPro" id="IPR050288">
    <property type="entry name" value="Cellulose_deg_GH3"/>
</dbReference>
<evidence type="ECO:0000256" key="1">
    <source>
        <dbReference type="ARBA" id="ARBA00000448"/>
    </source>
</evidence>
<dbReference type="HOGENOM" id="CLU_004542_4_1_1"/>
<dbReference type="RefSeq" id="XP_005779245.1">
    <property type="nucleotide sequence ID" value="XM_005779188.1"/>
</dbReference>
<dbReference type="InterPro" id="IPR036962">
    <property type="entry name" value="Glyco_hydro_3_N_sf"/>
</dbReference>